<accession>A0A5J5AZD7</accession>
<keyword evidence="3" id="KW-1185">Reference proteome</keyword>
<feature type="region of interest" description="Disordered" evidence="1">
    <location>
        <begin position="35"/>
        <end position="55"/>
    </location>
</feature>
<evidence type="ECO:0000256" key="1">
    <source>
        <dbReference type="SAM" id="MobiDB-lite"/>
    </source>
</evidence>
<sequence>MAMKICRSTIAATPSPLWMPINNRIVPASSLHFGSGKYTASSRGGSPGTGASRAPLELAPQALAPPELAPQALAPLELLQSWLPKHWHL</sequence>
<dbReference type="EMBL" id="CM018039">
    <property type="protein sequence ID" value="KAA8536403.1"/>
    <property type="molecule type" value="Genomic_DNA"/>
</dbReference>
<proteinExistence type="predicted"/>
<protein>
    <submittedName>
        <fullName evidence="2">Uncharacterized protein</fullName>
    </submittedName>
</protein>
<reference evidence="2 3" key="1">
    <citation type="submission" date="2019-09" db="EMBL/GenBank/DDBJ databases">
        <title>A chromosome-level genome assembly of the Chinese tupelo Nyssa sinensis.</title>
        <authorList>
            <person name="Yang X."/>
            <person name="Kang M."/>
            <person name="Yang Y."/>
            <person name="Xiong H."/>
            <person name="Wang M."/>
            <person name="Zhang Z."/>
            <person name="Wang Z."/>
            <person name="Wu H."/>
            <person name="Ma T."/>
            <person name="Liu J."/>
            <person name="Xi Z."/>
        </authorList>
    </citation>
    <scope>NUCLEOTIDE SEQUENCE [LARGE SCALE GENOMIC DNA]</scope>
    <source>
        <strain evidence="2">J267</strain>
        <tissue evidence="2">Leaf</tissue>
    </source>
</reference>
<evidence type="ECO:0000313" key="2">
    <source>
        <dbReference type="EMBL" id="KAA8536403.1"/>
    </source>
</evidence>
<evidence type="ECO:0000313" key="3">
    <source>
        <dbReference type="Proteomes" id="UP000325577"/>
    </source>
</evidence>
<dbReference type="AlphaFoldDB" id="A0A5J5AZD7"/>
<name>A0A5J5AZD7_9ASTE</name>
<gene>
    <name evidence="2" type="ORF">F0562_028881</name>
</gene>
<organism evidence="2 3">
    <name type="scientific">Nyssa sinensis</name>
    <dbReference type="NCBI Taxonomy" id="561372"/>
    <lineage>
        <taxon>Eukaryota</taxon>
        <taxon>Viridiplantae</taxon>
        <taxon>Streptophyta</taxon>
        <taxon>Embryophyta</taxon>
        <taxon>Tracheophyta</taxon>
        <taxon>Spermatophyta</taxon>
        <taxon>Magnoliopsida</taxon>
        <taxon>eudicotyledons</taxon>
        <taxon>Gunneridae</taxon>
        <taxon>Pentapetalae</taxon>
        <taxon>asterids</taxon>
        <taxon>Cornales</taxon>
        <taxon>Nyssaceae</taxon>
        <taxon>Nyssa</taxon>
    </lineage>
</organism>
<dbReference type="Proteomes" id="UP000325577">
    <property type="component" value="Linkage Group LG16"/>
</dbReference>